<keyword evidence="7" id="KW-0406">Ion transport</keyword>
<keyword evidence="3 11" id="KW-1134">Transmembrane beta strand</keyword>
<evidence type="ECO:0000256" key="3">
    <source>
        <dbReference type="ARBA" id="ARBA00022452"/>
    </source>
</evidence>
<keyword evidence="13" id="KW-0732">Signal</keyword>
<dbReference type="PROSITE" id="PS52016">
    <property type="entry name" value="TONB_DEPENDENT_REC_3"/>
    <property type="match status" value="1"/>
</dbReference>
<evidence type="ECO:0000259" key="14">
    <source>
        <dbReference type="Pfam" id="PF00593"/>
    </source>
</evidence>
<dbReference type="InterPro" id="IPR000531">
    <property type="entry name" value="Beta-barrel_TonB"/>
</dbReference>
<dbReference type="RefSeq" id="WP_152661598.1">
    <property type="nucleotide sequence ID" value="NZ_CP036422.1"/>
</dbReference>
<dbReference type="InterPro" id="IPR036942">
    <property type="entry name" value="Beta-barrel_TonB_sf"/>
</dbReference>
<keyword evidence="17" id="KW-1185">Reference proteome</keyword>
<feature type="domain" description="TonB-dependent receptor-like beta-barrel" evidence="14">
    <location>
        <begin position="294"/>
        <end position="721"/>
    </location>
</feature>
<gene>
    <name evidence="16" type="ORF">EY643_07400</name>
</gene>
<organism evidence="16 17">
    <name type="scientific">Halioglobus maricola</name>
    <dbReference type="NCBI Taxonomy" id="2601894"/>
    <lineage>
        <taxon>Bacteria</taxon>
        <taxon>Pseudomonadati</taxon>
        <taxon>Pseudomonadota</taxon>
        <taxon>Gammaproteobacteria</taxon>
        <taxon>Cellvibrionales</taxon>
        <taxon>Halieaceae</taxon>
        <taxon>Halioglobus</taxon>
    </lineage>
</organism>
<comment type="similarity">
    <text evidence="11 12">Belongs to the TonB-dependent receptor family.</text>
</comment>
<evidence type="ECO:0000256" key="7">
    <source>
        <dbReference type="ARBA" id="ARBA00023065"/>
    </source>
</evidence>
<evidence type="ECO:0000256" key="6">
    <source>
        <dbReference type="ARBA" id="ARBA00023004"/>
    </source>
</evidence>
<evidence type="ECO:0000256" key="10">
    <source>
        <dbReference type="ARBA" id="ARBA00023237"/>
    </source>
</evidence>
<dbReference type="Pfam" id="PF07715">
    <property type="entry name" value="Plug"/>
    <property type="match status" value="1"/>
</dbReference>
<dbReference type="Gene3D" id="2.40.170.20">
    <property type="entry name" value="TonB-dependent receptor, beta-barrel domain"/>
    <property type="match status" value="1"/>
</dbReference>
<dbReference type="GO" id="GO:0009279">
    <property type="term" value="C:cell outer membrane"/>
    <property type="evidence" value="ECO:0007669"/>
    <property type="project" value="UniProtKB-SubCell"/>
</dbReference>
<feature type="chain" id="PRO_5024928244" evidence="13">
    <location>
        <begin position="23"/>
        <end position="758"/>
    </location>
</feature>
<evidence type="ECO:0000256" key="5">
    <source>
        <dbReference type="ARBA" id="ARBA00022692"/>
    </source>
</evidence>
<dbReference type="InterPro" id="IPR039426">
    <property type="entry name" value="TonB-dep_rcpt-like"/>
</dbReference>
<comment type="subcellular location">
    <subcellularLocation>
        <location evidence="1 11">Cell outer membrane</location>
        <topology evidence="1 11">Multi-pass membrane protein</topology>
    </subcellularLocation>
</comment>
<reference evidence="16 17" key="1">
    <citation type="submission" date="2019-02" db="EMBL/GenBank/DDBJ databases">
        <authorList>
            <person name="Li S.-H."/>
        </authorList>
    </citation>
    <scope>NUCLEOTIDE SEQUENCE [LARGE SCALE GENOMIC DNA]</scope>
    <source>
        <strain evidence="16 17">IMCC14385</strain>
    </source>
</reference>
<evidence type="ECO:0000256" key="8">
    <source>
        <dbReference type="ARBA" id="ARBA00023077"/>
    </source>
</evidence>
<dbReference type="InterPro" id="IPR012910">
    <property type="entry name" value="Plug_dom"/>
</dbReference>
<evidence type="ECO:0000256" key="1">
    <source>
        <dbReference type="ARBA" id="ARBA00004571"/>
    </source>
</evidence>
<evidence type="ECO:0000313" key="17">
    <source>
        <dbReference type="Proteomes" id="UP000326287"/>
    </source>
</evidence>
<dbReference type="GO" id="GO:0006826">
    <property type="term" value="P:iron ion transport"/>
    <property type="evidence" value="ECO:0007669"/>
    <property type="project" value="UniProtKB-KW"/>
</dbReference>
<evidence type="ECO:0000256" key="2">
    <source>
        <dbReference type="ARBA" id="ARBA00022448"/>
    </source>
</evidence>
<keyword evidence="6" id="KW-0408">Iron</keyword>
<dbReference type="OrthoDB" id="7051185at2"/>
<keyword evidence="2 11" id="KW-0813">Transport</keyword>
<evidence type="ECO:0000256" key="13">
    <source>
        <dbReference type="SAM" id="SignalP"/>
    </source>
</evidence>
<keyword evidence="16" id="KW-0675">Receptor</keyword>
<accession>A0A5P9NI67</accession>
<dbReference type="KEGG" id="halc:EY643_07400"/>
<name>A0A5P9NI67_9GAMM</name>
<dbReference type="PANTHER" id="PTHR32552:SF81">
    <property type="entry name" value="TONB-DEPENDENT OUTER MEMBRANE RECEPTOR"/>
    <property type="match status" value="1"/>
</dbReference>
<keyword evidence="8 12" id="KW-0798">TonB box</keyword>
<evidence type="ECO:0000313" key="16">
    <source>
        <dbReference type="EMBL" id="QFU75491.1"/>
    </source>
</evidence>
<evidence type="ECO:0000256" key="11">
    <source>
        <dbReference type="PROSITE-ProRule" id="PRU01360"/>
    </source>
</evidence>
<dbReference type="AlphaFoldDB" id="A0A5P9NI67"/>
<feature type="signal peptide" evidence="13">
    <location>
        <begin position="1"/>
        <end position="22"/>
    </location>
</feature>
<evidence type="ECO:0000259" key="15">
    <source>
        <dbReference type="Pfam" id="PF07715"/>
    </source>
</evidence>
<evidence type="ECO:0000256" key="12">
    <source>
        <dbReference type="RuleBase" id="RU003357"/>
    </source>
</evidence>
<keyword evidence="9 11" id="KW-0472">Membrane</keyword>
<dbReference type="Proteomes" id="UP000326287">
    <property type="component" value="Chromosome"/>
</dbReference>
<sequence length="758" mass="84752">MRLATALSLGLTVLTTSPAAVAGLPQPALEEVIVTAQFIEQSAQETPLSLVTFQQDSLRNLGISGVDDIQAQVPNFVIDRFPSSQQTLRLFIRGLGITDVQITQDPAVGVYLDGVYLARSTGLATDVADLERIEVLRGPQGTLYGRNTTGGALNMITTRPDSQALAMNAELGTGDRDRRFAKASINLPLGEQHAIKLAALGHREDGFIDNNGPGGGFGDYRGEAYRFDWRWQANETIDLNYSWDKSRLETFNYTPQAVTPGVPSGTPADAAILSSQRFVTYSDKRLEALATSVPLLPTDTDIEGHAISLRWELPLFTLKSITAWRELEDLSYIDFASGASEEYRVDFSAISLGNDLQQYNSVRTRIEQDQFSQELQLLGQWQGVDVVAGLYYFTEEARENWFPLHHIFSFPIIETGDEALAVNIRAEDNRIENRAMAVYSQATWPLSERWHLSVGWRYSRDKREASRLFRQDNYVDFGDFVLGPFESIDFASTAEEDFDNHAFSFIAEYDWNDNTRLYGKLVEAYKSGGFNTRDPSPEYFAEGFDEEINRTAEVGVKAEWLERALRLNAALFYSDIEDMQLNFLLPNSISDTRVFNSGSAKLSGVELELTTFLSANLLARLSYAYLDTDIDDISDPFTGAARSFYFDNAPNNSASFGVDYRLAQTGWGEWALHLNGSYVDARKKQDANLRMDAYSLLGARLSLNSIPMPAGELTVSAWLKNALDEEYVTFSIDNLPHASRAIYWGEPRSWGLDISYSY</sequence>
<protein>
    <submittedName>
        <fullName evidence="16">TonB-dependent receptor</fullName>
    </submittedName>
</protein>
<dbReference type="SUPFAM" id="SSF56935">
    <property type="entry name" value="Porins"/>
    <property type="match status" value="1"/>
</dbReference>
<proteinExistence type="inferred from homology"/>
<evidence type="ECO:0000256" key="4">
    <source>
        <dbReference type="ARBA" id="ARBA00022496"/>
    </source>
</evidence>
<evidence type="ECO:0000256" key="9">
    <source>
        <dbReference type="ARBA" id="ARBA00023136"/>
    </source>
</evidence>
<keyword evidence="10 11" id="KW-0998">Cell outer membrane</keyword>
<dbReference type="PANTHER" id="PTHR32552">
    <property type="entry name" value="FERRICHROME IRON RECEPTOR-RELATED"/>
    <property type="match status" value="1"/>
</dbReference>
<keyword evidence="5 11" id="KW-0812">Transmembrane</keyword>
<keyword evidence="4" id="KW-0410">Iron transport</keyword>
<feature type="domain" description="TonB-dependent receptor plug" evidence="15">
    <location>
        <begin position="43"/>
        <end position="152"/>
    </location>
</feature>
<dbReference type="EMBL" id="CP036422">
    <property type="protein sequence ID" value="QFU75491.1"/>
    <property type="molecule type" value="Genomic_DNA"/>
</dbReference>
<dbReference type="Pfam" id="PF00593">
    <property type="entry name" value="TonB_dep_Rec_b-barrel"/>
    <property type="match status" value="1"/>
</dbReference>